<feature type="transmembrane region" description="Helical" evidence="5">
    <location>
        <begin position="373"/>
        <end position="394"/>
    </location>
</feature>
<evidence type="ECO:0000313" key="7">
    <source>
        <dbReference type="EMBL" id="QBF27377.1"/>
    </source>
</evidence>
<reference evidence="7 8" key="1">
    <citation type="submission" date="2019-02" db="EMBL/GenBank/DDBJ databases">
        <title>Complete genome sequence of Pseudomonas sp. SNU WT1 isolated from rainbow trout.</title>
        <authorList>
            <person name="Oh W.T."/>
            <person name="Park S.C."/>
        </authorList>
    </citation>
    <scope>NUCLEOTIDE SEQUENCE [LARGE SCALE GENOMIC DNA]</scope>
    <source>
        <strain evidence="7 8">SNU WT1</strain>
    </source>
</reference>
<dbReference type="InterPro" id="IPR004841">
    <property type="entry name" value="AA-permease/SLC12A_dom"/>
</dbReference>
<feature type="transmembrane region" description="Helical" evidence="5">
    <location>
        <begin position="34"/>
        <end position="58"/>
    </location>
</feature>
<feature type="transmembrane region" description="Helical" evidence="5">
    <location>
        <begin position="64"/>
        <end position="84"/>
    </location>
</feature>
<dbReference type="KEGG" id="ptk:EXN22_17405"/>
<evidence type="ECO:0000256" key="1">
    <source>
        <dbReference type="ARBA" id="ARBA00004141"/>
    </source>
</evidence>
<feature type="transmembrane region" description="Helical" evidence="5">
    <location>
        <begin position="430"/>
        <end position="448"/>
    </location>
</feature>
<dbReference type="RefSeq" id="WP_130265237.1">
    <property type="nucleotide sequence ID" value="NZ_CP035952.1"/>
</dbReference>
<evidence type="ECO:0000259" key="6">
    <source>
        <dbReference type="Pfam" id="PF00324"/>
    </source>
</evidence>
<gene>
    <name evidence="7" type="ORF">EXN22_17405</name>
</gene>
<keyword evidence="3 5" id="KW-1133">Transmembrane helix</keyword>
<protein>
    <submittedName>
        <fullName evidence="7">APC family permease</fullName>
    </submittedName>
</protein>
<dbReference type="EMBL" id="CP035952">
    <property type="protein sequence ID" value="QBF27377.1"/>
    <property type="molecule type" value="Genomic_DNA"/>
</dbReference>
<feature type="transmembrane region" description="Helical" evidence="5">
    <location>
        <begin position="209"/>
        <end position="228"/>
    </location>
</feature>
<dbReference type="PANTHER" id="PTHR42770">
    <property type="entry name" value="AMINO ACID TRANSPORTER-RELATED"/>
    <property type="match status" value="1"/>
</dbReference>
<dbReference type="Proteomes" id="UP000291130">
    <property type="component" value="Chromosome"/>
</dbReference>
<evidence type="ECO:0000256" key="2">
    <source>
        <dbReference type="ARBA" id="ARBA00022692"/>
    </source>
</evidence>
<feature type="transmembrane region" description="Helical" evidence="5">
    <location>
        <begin position="169"/>
        <end position="189"/>
    </location>
</feature>
<feature type="transmembrane region" description="Helical" evidence="5">
    <location>
        <begin position="248"/>
        <end position="267"/>
    </location>
</feature>
<feature type="domain" description="Amino acid permease/ SLC12A" evidence="6">
    <location>
        <begin position="34"/>
        <end position="397"/>
    </location>
</feature>
<dbReference type="InterPro" id="IPR050367">
    <property type="entry name" value="APC_superfamily"/>
</dbReference>
<feature type="transmembrane region" description="Helical" evidence="5">
    <location>
        <begin position="139"/>
        <end position="157"/>
    </location>
</feature>
<dbReference type="PANTHER" id="PTHR42770:SF8">
    <property type="entry name" value="PUTRESCINE IMPORTER PUUP"/>
    <property type="match status" value="1"/>
</dbReference>
<dbReference type="GO" id="GO:0055085">
    <property type="term" value="P:transmembrane transport"/>
    <property type="evidence" value="ECO:0007669"/>
    <property type="project" value="InterPro"/>
</dbReference>
<sequence length="462" mass="50452">MPVSSRAPHQQNTGSVLDSAADAQFKKTLKLWQVVIIGLAYIAPMTVFDTFGIVSGITEGHVPSAYVLALLGILFTAVSYGVLVRRFPESGSAYTYTRRAINPHVGFLVGWSSLLDYLLLPMVNALLAKLYLSVMFPEVPAWAWVVGFVTVMSLINMRSINLVANFNTLFVAIQAVIIGVFIYLTVRGLHSGEGLGTSWSLLPFADQGTHFNALVAGATILCFSFLGFDAVTTLSEETENAQKVIPRAILLIALIGGLVFITVSYYIQAFFPNMERFQDQEAALPEIALYVGGKLFQSIFICCTFINTLASGLASQASVSRLLYVMGRDNVIPRRYFGRLHGTWKTPVINIAIVGLISLSAIFFDLVTATSVINFGALVAFSFVNLAVIVHCYLREGCNKTLGDKFKYLVLPTIGFCITAILWLDLDSHSLLFGGVWATLGVLYLAYLTKAFRVAPPSFIAE</sequence>
<feature type="transmembrane region" description="Helical" evidence="5">
    <location>
        <begin position="105"/>
        <end position="127"/>
    </location>
</feature>
<evidence type="ECO:0000256" key="3">
    <source>
        <dbReference type="ARBA" id="ARBA00022989"/>
    </source>
</evidence>
<proteinExistence type="predicted"/>
<evidence type="ECO:0000313" key="8">
    <source>
        <dbReference type="Proteomes" id="UP000291130"/>
    </source>
</evidence>
<dbReference type="OrthoDB" id="9804700at2"/>
<organism evidence="7 8">
    <name type="scientific">Pseudomonas tructae</name>
    <dbReference type="NCBI Taxonomy" id="2518644"/>
    <lineage>
        <taxon>Bacteria</taxon>
        <taxon>Pseudomonadati</taxon>
        <taxon>Pseudomonadota</taxon>
        <taxon>Gammaproteobacteria</taxon>
        <taxon>Pseudomonadales</taxon>
        <taxon>Pseudomonadaceae</taxon>
        <taxon>Pseudomonas</taxon>
    </lineage>
</organism>
<keyword evidence="4 5" id="KW-0472">Membrane</keyword>
<feature type="transmembrane region" description="Helical" evidence="5">
    <location>
        <begin position="287"/>
        <end position="310"/>
    </location>
</feature>
<keyword evidence="8" id="KW-1185">Reference proteome</keyword>
<dbReference type="AlphaFoldDB" id="A0A411MKT5"/>
<feature type="transmembrane region" description="Helical" evidence="5">
    <location>
        <begin position="406"/>
        <end position="424"/>
    </location>
</feature>
<keyword evidence="2 5" id="KW-0812">Transmembrane</keyword>
<evidence type="ECO:0000256" key="5">
    <source>
        <dbReference type="SAM" id="Phobius"/>
    </source>
</evidence>
<dbReference type="Gene3D" id="1.20.1740.10">
    <property type="entry name" value="Amino acid/polyamine transporter I"/>
    <property type="match status" value="1"/>
</dbReference>
<comment type="subcellular location">
    <subcellularLocation>
        <location evidence="1">Membrane</location>
        <topology evidence="1">Multi-pass membrane protein</topology>
    </subcellularLocation>
</comment>
<evidence type="ECO:0000256" key="4">
    <source>
        <dbReference type="ARBA" id="ARBA00023136"/>
    </source>
</evidence>
<dbReference type="PIRSF" id="PIRSF006060">
    <property type="entry name" value="AA_transporter"/>
    <property type="match status" value="1"/>
</dbReference>
<dbReference type="Pfam" id="PF00324">
    <property type="entry name" value="AA_permease"/>
    <property type="match status" value="1"/>
</dbReference>
<dbReference type="GO" id="GO:0016020">
    <property type="term" value="C:membrane"/>
    <property type="evidence" value="ECO:0007669"/>
    <property type="project" value="UniProtKB-SubCell"/>
</dbReference>
<feature type="transmembrane region" description="Helical" evidence="5">
    <location>
        <begin position="348"/>
        <end position="367"/>
    </location>
</feature>
<name>A0A411MKT5_9PSED</name>
<accession>A0A411MKT5</accession>